<dbReference type="PROSITE" id="PS50887">
    <property type="entry name" value="GGDEF"/>
    <property type="match status" value="1"/>
</dbReference>
<accession>A0A1I6HSR1</accession>
<dbReference type="InterPro" id="IPR011006">
    <property type="entry name" value="CheY-like_superfamily"/>
</dbReference>
<comment type="caution">
    <text evidence="3">Lacks conserved residue(s) required for the propagation of feature annotation.</text>
</comment>
<proteinExistence type="predicted"/>
<dbReference type="SMART" id="SM00267">
    <property type="entry name" value="GGDEF"/>
    <property type="match status" value="1"/>
</dbReference>
<evidence type="ECO:0000313" key="6">
    <source>
        <dbReference type="EMBL" id="SFR57464.1"/>
    </source>
</evidence>
<dbReference type="GO" id="GO:0052621">
    <property type="term" value="F:diguanylate cyclase activity"/>
    <property type="evidence" value="ECO:0007669"/>
    <property type="project" value="UniProtKB-EC"/>
</dbReference>
<dbReference type="GO" id="GO:1902201">
    <property type="term" value="P:negative regulation of bacterial-type flagellum-dependent cell motility"/>
    <property type="evidence" value="ECO:0007669"/>
    <property type="project" value="TreeGrafter"/>
</dbReference>
<dbReference type="Gene3D" id="3.40.50.2300">
    <property type="match status" value="2"/>
</dbReference>
<dbReference type="STRING" id="670154.SAMN04488002_3373"/>
<evidence type="ECO:0000259" key="5">
    <source>
        <dbReference type="PROSITE" id="PS50887"/>
    </source>
</evidence>
<dbReference type="NCBIfam" id="TIGR00254">
    <property type="entry name" value="GGDEF"/>
    <property type="match status" value="1"/>
</dbReference>
<dbReference type="InterPro" id="IPR029787">
    <property type="entry name" value="Nucleotide_cyclase"/>
</dbReference>
<protein>
    <recommendedName>
        <fullName evidence="1">diguanylate cyclase</fullName>
        <ecNumber evidence="1">2.7.7.65</ecNumber>
    </recommendedName>
</protein>
<dbReference type="SUPFAM" id="SSF52172">
    <property type="entry name" value="CheY-like"/>
    <property type="match status" value="2"/>
</dbReference>
<name>A0A1I6HSR1_9RHOB</name>
<gene>
    <name evidence="6" type="ORF">SAMN04488002_3373</name>
</gene>
<dbReference type="CDD" id="cd01949">
    <property type="entry name" value="GGDEF"/>
    <property type="match status" value="1"/>
</dbReference>
<dbReference type="InterPro" id="IPR050469">
    <property type="entry name" value="Diguanylate_Cyclase"/>
</dbReference>
<dbReference type="PANTHER" id="PTHR45138">
    <property type="entry name" value="REGULATORY COMPONENTS OF SENSORY TRANSDUCTION SYSTEM"/>
    <property type="match status" value="1"/>
</dbReference>
<dbReference type="FunFam" id="3.30.70.270:FF:000001">
    <property type="entry name" value="Diguanylate cyclase domain protein"/>
    <property type="match status" value="1"/>
</dbReference>
<evidence type="ECO:0000256" key="1">
    <source>
        <dbReference type="ARBA" id="ARBA00012528"/>
    </source>
</evidence>
<dbReference type="SUPFAM" id="SSF55073">
    <property type="entry name" value="Nucleotide cyclase"/>
    <property type="match status" value="1"/>
</dbReference>
<dbReference type="PROSITE" id="PS50110">
    <property type="entry name" value="RESPONSE_REGULATORY"/>
    <property type="match status" value="1"/>
</dbReference>
<evidence type="ECO:0000313" key="7">
    <source>
        <dbReference type="Proteomes" id="UP000199658"/>
    </source>
</evidence>
<dbReference type="GO" id="GO:0043709">
    <property type="term" value="P:cell adhesion involved in single-species biofilm formation"/>
    <property type="evidence" value="ECO:0007669"/>
    <property type="project" value="TreeGrafter"/>
</dbReference>
<feature type="domain" description="Response regulatory" evidence="4">
    <location>
        <begin position="4"/>
        <end position="126"/>
    </location>
</feature>
<dbReference type="GO" id="GO:0005886">
    <property type="term" value="C:plasma membrane"/>
    <property type="evidence" value="ECO:0007669"/>
    <property type="project" value="TreeGrafter"/>
</dbReference>
<dbReference type="InterPro" id="IPR043128">
    <property type="entry name" value="Rev_trsase/Diguanyl_cyclase"/>
</dbReference>
<dbReference type="EC" id="2.7.7.65" evidence="1"/>
<dbReference type="InterPro" id="IPR001789">
    <property type="entry name" value="Sig_transdc_resp-reg_receiver"/>
</dbReference>
<evidence type="ECO:0000256" key="3">
    <source>
        <dbReference type="PROSITE-ProRule" id="PRU00169"/>
    </source>
</evidence>
<sequence>MAGRILILDPVPTNRMVLKSKLSLAHYDVSVADSVPQARELIGRHRFEAILISTALVEIPAECALAWMHSLRGGQGAAATFLFMHDAPNSTANCDVLEKCLSAGADDVLNRPFSEEVLLARIRNLMRDNAHTHDLHPPSIQPSMPLEEMGQSDRPSVNIAIAHIPAHPPFTGGNEVQKKIVAIEQRMRGTDRVSSVSVSMLMQPDESPCEPEVVVLVAEAGATEHALSIMCQMRSRTRMHDVRIMLLLAAPSAKDVARAFDLGAHDVVALDVRSTALIARINKQARVHGNVRNCKRLVRESLVQAVTDPLTGLYNRRYATTRLEKMQRDCLATGSSFAILAFDVDHFKDVNDSYGHAVGDAVLTTLAKTLRLNLRESDLICRTGGEEFMVALPNTDRAEASATANRLRKAVGALDIAVQGYPAPLRVTVSVGLSIQDGSKAISDMLEQTDRALYQAKARGRNVVAIVAAA</sequence>
<keyword evidence="7" id="KW-1185">Reference proteome</keyword>
<dbReference type="EMBL" id="FOYO01000001">
    <property type="protein sequence ID" value="SFR57464.1"/>
    <property type="molecule type" value="Genomic_DNA"/>
</dbReference>
<organism evidence="6 7">
    <name type="scientific">Litoreibacter janthinus</name>
    <dbReference type="NCBI Taxonomy" id="670154"/>
    <lineage>
        <taxon>Bacteria</taxon>
        <taxon>Pseudomonadati</taxon>
        <taxon>Pseudomonadota</taxon>
        <taxon>Alphaproteobacteria</taxon>
        <taxon>Rhodobacterales</taxon>
        <taxon>Roseobacteraceae</taxon>
        <taxon>Litoreibacter</taxon>
    </lineage>
</organism>
<comment type="catalytic activity">
    <reaction evidence="2">
        <text>2 GTP = 3',3'-c-di-GMP + 2 diphosphate</text>
        <dbReference type="Rhea" id="RHEA:24898"/>
        <dbReference type="ChEBI" id="CHEBI:33019"/>
        <dbReference type="ChEBI" id="CHEBI:37565"/>
        <dbReference type="ChEBI" id="CHEBI:58805"/>
        <dbReference type="EC" id="2.7.7.65"/>
    </reaction>
</comment>
<dbReference type="AlphaFoldDB" id="A0A1I6HSR1"/>
<dbReference type="InterPro" id="IPR000160">
    <property type="entry name" value="GGDEF_dom"/>
</dbReference>
<reference evidence="7" key="1">
    <citation type="submission" date="2016-10" db="EMBL/GenBank/DDBJ databases">
        <authorList>
            <person name="Varghese N."/>
            <person name="Submissions S."/>
        </authorList>
    </citation>
    <scope>NUCLEOTIDE SEQUENCE [LARGE SCALE GENOMIC DNA]</scope>
    <source>
        <strain evidence="7">DSM 26921</strain>
    </source>
</reference>
<evidence type="ECO:0000256" key="2">
    <source>
        <dbReference type="ARBA" id="ARBA00034247"/>
    </source>
</evidence>
<evidence type="ECO:0000259" key="4">
    <source>
        <dbReference type="PROSITE" id="PS50110"/>
    </source>
</evidence>
<dbReference type="Gene3D" id="3.30.70.270">
    <property type="match status" value="1"/>
</dbReference>
<dbReference type="SMART" id="SM00448">
    <property type="entry name" value="REC"/>
    <property type="match status" value="1"/>
</dbReference>
<feature type="domain" description="GGDEF" evidence="5">
    <location>
        <begin position="335"/>
        <end position="469"/>
    </location>
</feature>
<dbReference type="RefSeq" id="WP_090219142.1">
    <property type="nucleotide sequence ID" value="NZ_FOYO01000001.1"/>
</dbReference>
<dbReference type="PANTHER" id="PTHR45138:SF9">
    <property type="entry name" value="DIGUANYLATE CYCLASE DGCM-RELATED"/>
    <property type="match status" value="1"/>
</dbReference>
<dbReference type="OrthoDB" id="9812260at2"/>
<dbReference type="GO" id="GO:0000160">
    <property type="term" value="P:phosphorelay signal transduction system"/>
    <property type="evidence" value="ECO:0007669"/>
    <property type="project" value="InterPro"/>
</dbReference>
<dbReference type="Proteomes" id="UP000199658">
    <property type="component" value="Unassembled WGS sequence"/>
</dbReference>
<dbReference type="Pfam" id="PF00990">
    <property type="entry name" value="GGDEF"/>
    <property type="match status" value="1"/>
</dbReference>